<organism evidence="2 3">
    <name type="scientific">Phyllosticta citribraziliensis</name>
    <dbReference type="NCBI Taxonomy" id="989973"/>
    <lineage>
        <taxon>Eukaryota</taxon>
        <taxon>Fungi</taxon>
        <taxon>Dikarya</taxon>
        <taxon>Ascomycota</taxon>
        <taxon>Pezizomycotina</taxon>
        <taxon>Dothideomycetes</taxon>
        <taxon>Dothideomycetes incertae sedis</taxon>
        <taxon>Botryosphaeriales</taxon>
        <taxon>Phyllostictaceae</taxon>
        <taxon>Phyllosticta</taxon>
    </lineage>
</organism>
<comment type="caution">
    <text evidence="2">The sequence shown here is derived from an EMBL/GenBank/DDBJ whole genome shotgun (WGS) entry which is preliminary data.</text>
</comment>
<dbReference type="EMBL" id="JBBPEH010000006">
    <property type="protein sequence ID" value="KAK7537116.1"/>
    <property type="molecule type" value="Genomic_DNA"/>
</dbReference>
<evidence type="ECO:0000313" key="3">
    <source>
        <dbReference type="Proteomes" id="UP001360953"/>
    </source>
</evidence>
<reference evidence="2 3" key="1">
    <citation type="submission" date="2024-04" db="EMBL/GenBank/DDBJ databases">
        <title>Phyllosticta paracitricarpa is synonymous to the EU quarantine fungus P. citricarpa based on phylogenomic analyses.</title>
        <authorList>
            <consortium name="Lawrence Berkeley National Laboratory"/>
            <person name="Van ingen-buijs V.A."/>
            <person name="Van westerhoven A.C."/>
            <person name="Haridas S."/>
            <person name="Skiadas P."/>
            <person name="Martin F."/>
            <person name="Groenewald J.Z."/>
            <person name="Crous P.W."/>
            <person name="Seidl M.F."/>
        </authorList>
    </citation>
    <scope>NUCLEOTIDE SEQUENCE [LARGE SCALE GENOMIC DNA]</scope>
    <source>
        <strain evidence="2 3">CPC 17464</strain>
    </source>
</reference>
<dbReference type="Proteomes" id="UP001360953">
    <property type="component" value="Unassembled WGS sequence"/>
</dbReference>
<accession>A0ABR1LPL5</accession>
<keyword evidence="3" id="KW-1185">Reference proteome</keyword>
<evidence type="ECO:0000256" key="1">
    <source>
        <dbReference type="SAM" id="MobiDB-lite"/>
    </source>
</evidence>
<dbReference type="GeneID" id="92035959"/>
<proteinExistence type="predicted"/>
<feature type="region of interest" description="Disordered" evidence="1">
    <location>
        <begin position="1"/>
        <end position="47"/>
    </location>
</feature>
<dbReference type="RefSeq" id="XP_066655267.1">
    <property type="nucleotide sequence ID" value="XM_066803053.1"/>
</dbReference>
<name>A0ABR1LPL5_9PEZI</name>
<sequence length="126" mass="13459">MEIFAHGQNKTPTRVEPMPMPMPMAPSTETTCPRPMLPSPSNAPSLHHQLHLSENKMFSCANYERGCRGRCNSPNGRCSSCITLNLQAPARSPSANAASPAITYSALTSSFASLVNSPPTTSPKTT</sequence>
<gene>
    <name evidence="2" type="ORF">J3D65DRAFT_667803</name>
</gene>
<protein>
    <submittedName>
        <fullName evidence="2">Uncharacterized protein</fullName>
    </submittedName>
</protein>
<evidence type="ECO:0000313" key="2">
    <source>
        <dbReference type="EMBL" id="KAK7537116.1"/>
    </source>
</evidence>